<dbReference type="InterPro" id="IPR001623">
    <property type="entry name" value="DnaJ_domain"/>
</dbReference>
<feature type="region of interest" description="Disordered" evidence="4">
    <location>
        <begin position="1"/>
        <end position="24"/>
    </location>
</feature>
<dbReference type="Gene3D" id="3.30.710.10">
    <property type="entry name" value="Potassium Channel Kv1.1, Chain A"/>
    <property type="match status" value="1"/>
</dbReference>
<keyword evidence="8" id="KW-1185">Reference proteome</keyword>
<dbReference type="GeneID" id="17285441"/>
<dbReference type="Gene3D" id="1.10.287.110">
    <property type="entry name" value="DnaJ domain"/>
    <property type="match status" value="1"/>
</dbReference>
<dbReference type="eggNOG" id="KOG4441">
    <property type="taxonomic scope" value="Eukaryota"/>
</dbReference>
<proteinExistence type="predicted"/>
<dbReference type="Gene3D" id="1.25.40.420">
    <property type="match status" value="1"/>
</dbReference>
<evidence type="ECO:0000313" key="8">
    <source>
        <dbReference type="Proteomes" id="UP000013827"/>
    </source>
</evidence>
<dbReference type="AlphaFoldDB" id="A0A0D3KWN5"/>
<reference evidence="8" key="1">
    <citation type="journal article" date="2013" name="Nature">
        <title>Pan genome of the phytoplankton Emiliania underpins its global distribution.</title>
        <authorList>
            <person name="Read B.A."/>
            <person name="Kegel J."/>
            <person name="Klute M.J."/>
            <person name="Kuo A."/>
            <person name="Lefebvre S.C."/>
            <person name="Maumus F."/>
            <person name="Mayer C."/>
            <person name="Miller J."/>
            <person name="Monier A."/>
            <person name="Salamov A."/>
            <person name="Young J."/>
            <person name="Aguilar M."/>
            <person name="Claverie J.M."/>
            <person name="Frickenhaus S."/>
            <person name="Gonzalez K."/>
            <person name="Herman E.K."/>
            <person name="Lin Y.C."/>
            <person name="Napier J."/>
            <person name="Ogata H."/>
            <person name="Sarno A.F."/>
            <person name="Shmutz J."/>
            <person name="Schroeder D."/>
            <person name="de Vargas C."/>
            <person name="Verret F."/>
            <person name="von Dassow P."/>
            <person name="Valentin K."/>
            <person name="Van de Peer Y."/>
            <person name="Wheeler G."/>
            <person name="Dacks J.B."/>
            <person name="Delwiche C.F."/>
            <person name="Dyhrman S.T."/>
            <person name="Glockner G."/>
            <person name="John U."/>
            <person name="Richards T."/>
            <person name="Worden A.Z."/>
            <person name="Zhang X."/>
            <person name="Grigoriev I.V."/>
            <person name="Allen A.E."/>
            <person name="Bidle K."/>
            <person name="Borodovsky M."/>
            <person name="Bowler C."/>
            <person name="Brownlee C."/>
            <person name="Cock J.M."/>
            <person name="Elias M."/>
            <person name="Gladyshev V.N."/>
            <person name="Groth M."/>
            <person name="Guda C."/>
            <person name="Hadaegh A."/>
            <person name="Iglesias-Rodriguez M.D."/>
            <person name="Jenkins J."/>
            <person name="Jones B.M."/>
            <person name="Lawson T."/>
            <person name="Leese F."/>
            <person name="Lindquist E."/>
            <person name="Lobanov A."/>
            <person name="Lomsadze A."/>
            <person name="Malik S.B."/>
            <person name="Marsh M.E."/>
            <person name="Mackinder L."/>
            <person name="Mock T."/>
            <person name="Mueller-Roeber B."/>
            <person name="Pagarete A."/>
            <person name="Parker M."/>
            <person name="Probert I."/>
            <person name="Quesneville H."/>
            <person name="Raines C."/>
            <person name="Rensing S.A."/>
            <person name="Riano-Pachon D.M."/>
            <person name="Richier S."/>
            <person name="Rokitta S."/>
            <person name="Shiraiwa Y."/>
            <person name="Soanes D.M."/>
            <person name="van der Giezen M."/>
            <person name="Wahlund T.M."/>
            <person name="Williams B."/>
            <person name="Wilson W."/>
            <person name="Wolfe G."/>
            <person name="Wurch L.L."/>
        </authorList>
    </citation>
    <scope>NUCLEOTIDE SEQUENCE</scope>
</reference>
<dbReference type="SMART" id="SM00271">
    <property type="entry name" value="DnaJ"/>
    <property type="match status" value="1"/>
</dbReference>
<evidence type="ECO:0000256" key="2">
    <source>
        <dbReference type="ARBA" id="ARBA00022729"/>
    </source>
</evidence>
<feature type="region of interest" description="Disordered" evidence="4">
    <location>
        <begin position="574"/>
        <end position="626"/>
    </location>
</feature>
<dbReference type="Pfam" id="PF00226">
    <property type="entry name" value="DnaJ"/>
    <property type="match status" value="1"/>
</dbReference>
<dbReference type="SUPFAM" id="SSF46565">
    <property type="entry name" value="Chaperone J-domain"/>
    <property type="match status" value="1"/>
</dbReference>
<dbReference type="SUPFAM" id="SSF54695">
    <property type="entry name" value="POZ domain"/>
    <property type="match status" value="1"/>
</dbReference>
<evidence type="ECO:0000259" key="6">
    <source>
        <dbReference type="PROSITE" id="PS50097"/>
    </source>
</evidence>
<evidence type="ECO:0008006" key="9">
    <source>
        <dbReference type="Google" id="ProtNLM"/>
    </source>
</evidence>
<evidence type="ECO:0000256" key="4">
    <source>
        <dbReference type="SAM" id="MobiDB-lite"/>
    </source>
</evidence>
<dbReference type="Pfam" id="PF00651">
    <property type="entry name" value="BTB"/>
    <property type="match status" value="1"/>
</dbReference>
<dbReference type="PRINTS" id="PR00625">
    <property type="entry name" value="JDOMAIN"/>
</dbReference>
<dbReference type="eggNOG" id="KOG0624">
    <property type="taxonomic scope" value="Eukaryota"/>
</dbReference>
<dbReference type="GO" id="GO:0034975">
    <property type="term" value="P:protein folding in endoplasmic reticulum"/>
    <property type="evidence" value="ECO:0007669"/>
    <property type="project" value="TreeGrafter"/>
</dbReference>
<dbReference type="InterPro" id="IPR036869">
    <property type="entry name" value="J_dom_sf"/>
</dbReference>
<dbReference type="RefSeq" id="XP_005792599.1">
    <property type="nucleotide sequence ID" value="XM_005792542.1"/>
</dbReference>
<dbReference type="KEGG" id="ehx:EMIHUDRAFT_454325"/>
<dbReference type="InterPro" id="IPR011705">
    <property type="entry name" value="BACK"/>
</dbReference>
<dbReference type="GO" id="GO:0051787">
    <property type="term" value="F:misfolded protein binding"/>
    <property type="evidence" value="ECO:0007669"/>
    <property type="project" value="TreeGrafter"/>
</dbReference>
<organism evidence="7 8">
    <name type="scientific">Emiliania huxleyi (strain CCMP1516)</name>
    <dbReference type="NCBI Taxonomy" id="280463"/>
    <lineage>
        <taxon>Eukaryota</taxon>
        <taxon>Haptista</taxon>
        <taxon>Haptophyta</taxon>
        <taxon>Prymnesiophyceae</taxon>
        <taxon>Isochrysidales</taxon>
        <taxon>Noelaerhabdaceae</taxon>
        <taxon>Emiliania</taxon>
    </lineage>
</organism>
<dbReference type="InterPro" id="IPR000210">
    <property type="entry name" value="BTB/POZ_dom"/>
</dbReference>
<feature type="compositionally biased region" description="Basic and acidic residues" evidence="4">
    <location>
        <begin position="694"/>
        <end position="706"/>
    </location>
</feature>
<evidence type="ECO:0000256" key="1">
    <source>
        <dbReference type="ARBA" id="ARBA00004240"/>
    </source>
</evidence>
<feature type="compositionally biased region" description="Low complexity" evidence="4">
    <location>
        <begin position="592"/>
        <end position="606"/>
    </location>
</feature>
<keyword evidence="2" id="KW-0732">Signal</keyword>
<feature type="compositionally biased region" description="Low complexity" evidence="4">
    <location>
        <begin position="728"/>
        <end position="737"/>
    </location>
</feature>
<dbReference type="STRING" id="2903.R1FM92"/>
<dbReference type="EnsemblProtists" id="EOD40170">
    <property type="protein sequence ID" value="EOD40170"/>
    <property type="gene ID" value="EMIHUDRAFT_454325"/>
</dbReference>
<feature type="compositionally biased region" description="Low complexity" evidence="4">
    <location>
        <begin position="575"/>
        <end position="584"/>
    </location>
</feature>
<name>A0A0D3KWN5_EMIH1</name>
<dbReference type="GO" id="GO:0005783">
    <property type="term" value="C:endoplasmic reticulum"/>
    <property type="evidence" value="ECO:0007669"/>
    <property type="project" value="UniProtKB-SubCell"/>
</dbReference>
<dbReference type="SMART" id="SM00875">
    <property type="entry name" value="BACK"/>
    <property type="match status" value="1"/>
</dbReference>
<dbReference type="Proteomes" id="UP000013827">
    <property type="component" value="Unassembled WGS sequence"/>
</dbReference>
<dbReference type="CDD" id="cd18186">
    <property type="entry name" value="BTB_POZ_ZBTB_KLHL-like"/>
    <property type="match status" value="1"/>
</dbReference>
<dbReference type="PaxDb" id="2903-EOD40170"/>
<dbReference type="InterPro" id="IPR011333">
    <property type="entry name" value="SKP1/BTB/POZ_sf"/>
</dbReference>
<keyword evidence="3" id="KW-0256">Endoplasmic reticulum</keyword>
<reference evidence="7" key="2">
    <citation type="submission" date="2024-10" db="UniProtKB">
        <authorList>
            <consortium name="EnsemblProtists"/>
        </authorList>
    </citation>
    <scope>IDENTIFICATION</scope>
</reference>
<accession>A0A0D3KWN5</accession>
<dbReference type="SMART" id="SM00225">
    <property type="entry name" value="BTB"/>
    <property type="match status" value="1"/>
</dbReference>
<dbReference type="InterPro" id="IPR051727">
    <property type="entry name" value="DnaJ_C3_Co-chaperones"/>
</dbReference>
<dbReference type="PANTHER" id="PTHR44140:SF2">
    <property type="entry name" value="LD25575P"/>
    <property type="match status" value="1"/>
</dbReference>
<dbReference type="PROSITE" id="PS50076">
    <property type="entry name" value="DNAJ_2"/>
    <property type="match status" value="1"/>
</dbReference>
<feature type="domain" description="J" evidence="5">
    <location>
        <begin position="628"/>
        <end position="699"/>
    </location>
</feature>
<dbReference type="GO" id="GO:0051087">
    <property type="term" value="F:protein-folding chaperone binding"/>
    <property type="evidence" value="ECO:0007669"/>
    <property type="project" value="TreeGrafter"/>
</dbReference>
<dbReference type="CDD" id="cd06257">
    <property type="entry name" value="DnaJ"/>
    <property type="match status" value="1"/>
</dbReference>
<dbReference type="HOGENOM" id="CLU_368983_0_0_1"/>
<protein>
    <recommendedName>
        <fullName evidence="9">J domain-containing protein</fullName>
    </recommendedName>
</protein>
<evidence type="ECO:0000259" key="5">
    <source>
        <dbReference type="PROSITE" id="PS50076"/>
    </source>
</evidence>
<evidence type="ECO:0000256" key="3">
    <source>
        <dbReference type="ARBA" id="ARBA00022824"/>
    </source>
</evidence>
<dbReference type="Pfam" id="PF07707">
    <property type="entry name" value="BACK"/>
    <property type="match status" value="1"/>
</dbReference>
<dbReference type="PANTHER" id="PTHR44140">
    <property type="entry name" value="LD25575P"/>
    <property type="match status" value="1"/>
</dbReference>
<evidence type="ECO:0000313" key="7">
    <source>
        <dbReference type="EnsemblProtists" id="EOD40170"/>
    </source>
</evidence>
<dbReference type="InterPro" id="IPR018253">
    <property type="entry name" value="DnaJ_domain_CS"/>
</dbReference>
<feature type="domain" description="BTB" evidence="6">
    <location>
        <begin position="45"/>
        <end position="111"/>
    </location>
</feature>
<comment type="subcellular location">
    <subcellularLocation>
        <location evidence="1">Endoplasmic reticulum</location>
    </subcellularLocation>
</comment>
<feature type="region of interest" description="Disordered" evidence="4">
    <location>
        <begin position="694"/>
        <end position="755"/>
    </location>
</feature>
<dbReference type="PROSITE" id="PS00636">
    <property type="entry name" value="DNAJ_1"/>
    <property type="match status" value="1"/>
</dbReference>
<sequence>MSRKRARSSAADSSASTRDRPVHVGAGLLPQRPEVIQKFRDGDLCDVELQPAYGPAVRAHRIILVGVSQYFKALFSGTWSGSGSHDLSALSPACLHACLEFAYTGEAEVADEAALSELVEGASYLQMDELLVSASEAYEARLSAKNALAVWQLAEAIGRLPRLAEASAWVARVNFGEVASDEAWASAPAWIVRSLLEDDGLHASEEEVYRAGVAWVKARDPPLSETEVAELLARVRFALLPPALLPKMASLARRRAFLLTRALLLLLASTRCAEQPPAEEQEQLWESARRALKKGLHNKAFEAYSSLSKSLGPPDAVHWEKHPDKRLELQEGLCLSAARLRKEQVAIGACEAAGGAVRGGKRASVGMLMALGEAKFFDGKWEEAGAYFAQAEAQARRGDAVKQEREAAEARGRAEVRMFVSFGRQRGRPAATSLLSKSRKKVEEALVECAATAACKAVPPGTASSGPLYVRDAQTRYLRLAGSPLKSRFLPHPSPRLGGRQPMQAMSLCDSEAATHPCAAFVVEVGGGGGATPLSAGSVFRVSFWKPLPRLTTATAGVELPEVLSFVRLPEEAPQQQQQQSQQQQRRERKQQQQQQWHQQQQQARGQRGRGGGRFPQQQQAPKQKVRDYYAILSVKRGASKREIKKAYHAAAKRWHPDKNRAEGQEARLEKAERNFKLIARAYEVLSDPDTRAAYDRGENVDDPKWAQRQSAQQEAQRRGGNVRFNAGPQGQQQFQRKGGRGGGGQRRGPRTFHF</sequence>
<dbReference type="PROSITE" id="PS50097">
    <property type="entry name" value="BTB"/>
    <property type="match status" value="1"/>
</dbReference>